<feature type="region of interest" description="Disordered" evidence="1">
    <location>
        <begin position="308"/>
        <end position="389"/>
    </location>
</feature>
<feature type="compositionally biased region" description="Acidic residues" evidence="1">
    <location>
        <begin position="337"/>
        <end position="352"/>
    </location>
</feature>
<keyword evidence="3" id="KW-1185">Reference proteome</keyword>
<accession>A0A9W8A0Y3</accession>
<name>A0A9W8A0Y3_9FUNG</name>
<evidence type="ECO:0000313" key="3">
    <source>
        <dbReference type="Proteomes" id="UP001150538"/>
    </source>
</evidence>
<reference evidence="2" key="1">
    <citation type="submission" date="2022-07" db="EMBL/GenBank/DDBJ databases">
        <title>Phylogenomic reconstructions and comparative analyses of Kickxellomycotina fungi.</title>
        <authorList>
            <person name="Reynolds N.K."/>
            <person name="Stajich J.E."/>
            <person name="Barry K."/>
            <person name="Grigoriev I.V."/>
            <person name="Crous P."/>
            <person name="Smith M.E."/>
        </authorList>
    </citation>
    <scope>NUCLEOTIDE SEQUENCE</scope>
    <source>
        <strain evidence="2">NBRC 100468</strain>
    </source>
</reference>
<comment type="caution">
    <text evidence="2">The sequence shown here is derived from an EMBL/GenBank/DDBJ whole genome shotgun (WGS) entry which is preliminary data.</text>
</comment>
<dbReference type="EMBL" id="JANBPU010000016">
    <property type="protein sequence ID" value="KAJ1920224.1"/>
    <property type="molecule type" value="Genomic_DNA"/>
</dbReference>
<dbReference type="AlphaFoldDB" id="A0A9W8A0Y3"/>
<evidence type="ECO:0000313" key="2">
    <source>
        <dbReference type="EMBL" id="KAJ1920224.1"/>
    </source>
</evidence>
<protein>
    <submittedName>
        <fullName evidence="2">Uncharacterized protein</fullName>
    </submittedName>
</protein>
<sequence length="389" mass="44813">MCKDLSRTSAGEFIYTDDVQEEHVIPVMHVGETIFHLNKERPIAAIKKIFGGVNGNTVSIKSNNEEAVFDTEDEEEYSELIMDHITTQTAPFRPNIHITDSENNDIKLRDIKIVAGFSPQYYRYGRDGTWYGSVTFNPSQDHDYLYQLGMGGDEDSDTFFSDYDGLFSRRFRENNGLFEFYITDAMKNICDGDSNAEVSQLEAADLNRLNEILGIDSEGLYVRINVDTCLTYIDPDEGNDEVAGSISILKVFLDPTTQHLMSDEDEHNEEEAPGGNDVVEEDLINQEEETSSEEEALDWADMVEEDLRKQEEEARNEEKTMDWADMVEEDLRKQEEEASSEEETLDWADMVEEDLRKQEEEARNEEETLDWADMVEEDLRKQEEEARKL</sequence>
<organism evidence="2 3">
    <name type="scientific">Mycoemilia scoparia</name>
    <dbReference type="NCBI Taxonomy" id="417184"/>
    <lineage>
        <taxon>Eukaryota</taxon>
        <taxon>Fungi</taxon>
        <taxon>Fungi incertae sedis</taxon>
        <taxon>Zoopagomycota</taxon>
        <taxon>Kickxellomycotina</taxon>
        <taxon>Kickxellomycetes</taxon>
        <taxon>Kickxellales</taxon>
        <taxon>Kickxellaceae</taxon>
        <taxon>Mycoemilia</taxon>
    </lineage>
</organism>
<feature type="compositionally biased region" description="Basic and acidic residues" evidence="1">
    <location>
        <begin position="308"/>
        <end position="322"/>
    </location>
</feature>
<proteinExistence type="predicted"/>
<feature type="compositionally biased region" description="Acidic residues" evidence="1">
    <location>
        <begin position="362"/>
        <end position="376"/>
    </location>
</feature>
<dbReference type="Proteomes" id="UP001150538">
    <property type="component" value="Unassembled WGS sequence"/>
</dbReference>
<evidence type="ECO:0000256" key="1">
    <source>
        <dbReference type="SAM" id="MobiDB-lite"/>
    </source>
</evidence>
<gene>
    <name evidence="2" type="ORF">H4219_001457</name>
</gene>
<feature type="compositionally biased region" description="Basic and acidic residues" evidence="1">
    <location>
        <begin position="377"/>
        <end position="389"/>
    </location>
</feature>